<dbReference type="OrthoDB" id="9807019at2"/>
<sequence length="167" mass="19769">MLKEELDKKCYIDKVYSFENFITNESNIEIFELLKNYPNMNMKYNPIVIEGIFGTGKTHLNAFKNEHSDKYNIKIVECFDFSRDIMDNLIKKRMNTFLEEYDSADILCIDNILFLAHRETTQECLVEIIDKYIRNNKQVIVTTTLELSTVFSEMLKSKIYQGIKFTI</sequence>
<dbReference type="GO" id="GO:0006270">
    <property type="term" value="P:DNA replication initiation"/>
    <property type="evidence" value="ECO:0007669"/>
    <property type="project" value="TreeGrafter"/>
</dbReference>
<dbReference type="PANTHER" id="PTHR30050">
    <property type="entry name" value="CHROMOSOMAL REPLICATION INITIATOR PROTEIN DNAA"/>
    <property type="match status" value="1"/>
</dbReference>
<dbReference type="GO" id="GO:0005886">
    <property type="term" value="C:plasma membrane"/>
    <property type="evidence" value="ECO:0007669"/>
    <property type="project" value="TreeGrafter"/>
</dbReference>
<dbReference type="PANTHER" id="PTHR30050:SF2">
    <property type="entry name" value="CHROMOSOMAL REPLICATION INITIATOR PROTEIN DNAA"/>
    <property type="match status" value="1"/>
</dbReference>
<dbReference type="EMBL" id="NXGH01000029">
    <property type="protein sequence ID" value="PRM88500.1"/>
    <property type="molecule type" value="Genomic_DNA"/>
</dbReference>
<name>A0A2S9SPI9_9BACT</name>
<keyword evidence="1" id="KW-0235">DNA replication</keyword>
<dbReference type="InterPro" id="IPR013317">
    <property type="entry name" value="DnaA_dom"/>
</dbReference>
<dbReference type="InterPro" id="IPR020591">
    <property type="entry name" value="Chromosome_initiator_DnaA-like"/>
</dbReference>
<comment type="caution">
    <text evidence="3">The sequence shown here is derived from an EMBL/GenBank/DDBJ whole genome shotgun (WGS) entry which is preliminary data.</text>
</comment>
<feature type="domain" description="Chromosomal replication initiator protein DnaA ATPAse" evidence="2">
    <location>
        <begin position="13"/>
        <end position="163"/>
    </location>
</feature>
<evidence type="ECO:0000313" key="4">
    <source>
        <dbReference type="Proteomes" id="UP000238649"/>
    </source>
</evidence>
<reference evidence="3 4" key="1">
    <citation type="submission" date="2017-09" db="EMBL/GenBank/DDBJ databases">
        <title>Reassesment of A. cryaerophilus.</title>
        <authorList>
            <person name="Perez-Cataluna A."/>
            <person name="Collado L."/>
            <person name="Salgado O."/>
            <person name="Lefinanco V."/>
            <person name="Figueras M.J."/>
        </authorList>
    </citation>
    <scope>NUCLEOTIDE SEQUENCE [LARGE SCALE GENOMIC DNA]</scope>
    <source>
        <strain evidence="3 4">LMG 9871</strain>
    </source>
</reference>
<organism evidence="3 4">
    <name type="scientific">Aliarcobacter cryaerophilus</name>
    <dbReference type="NCBI Taxonomy" id="28198"/>
    <lineage>
        <taxon>Bacteria</taxon>
        <taxon>Pseudomonadati</taxon>
        <taxon>Campylobacterota</taxon>
        <taxon>Epsilonproteobacteria</taxon>
        <taxon>Campylobacterales</taxon>
        <taxon>Arcobacteraceae</taxon>
        <taxon>Aliarcobacter</taxon>
    </lineage>
</organism>
<proteinExistence type="inferred from homology"/>
<evidence type="ECO:0000259" key="2">
    <source>
        <dbReference type="Pfam" id="PF00308"/>
    </source>
</evidence>
<dbReference type="Proteomes" id="UP000238649">
    <property type="component" value="Unassembled WGS sequence"/>
</dbReference>
<gene>
    <name evidence="3" type="ORF">CJ671_08985</name>
</gene>
<protein>
    <recommendedName>
        <fullName evidence="2">Chromosomal replication initiator protein DnaA ATPAse domain-containing protein</fullName>
    </recommendedName>
</protein>
<evidence type="ECO:0000313" key="3">
    <source>
        <dbReference type="EMBL" id="PRM88500.1"/>
    </source>
</evidence>
<dbReference type="Gene3D" id="3.40.50.300">
    <property type="entry name" value="P-loop containing nucleotide triphosphate hydrolases"/>
    <property type="match status" value="1"/>
</dbReference>
<comment type="similarity">
    <text evidence="1">Belongs to the DnaA family.</text>
</comment>
<accession>A0A2S9SPI9</accession>
<evidence type="ECO:0000256" key="1">
    <source>
        <dbReference type="RuleBase" id="RU004227"/>
    </source>
</evidence>
<dbReference type="SUPFAM" id="SSF52540">
    <property type="entry name" value="P-loop containing nucleoside triphosphate hydrolases"/>
    <property type="match status" value="1"/>
</dbReference>
<dbReference type="AlphaFoldDB" id="A0A2S9SPI9"/>
<dbReference type="PRINTS" id="PR00051">
    <property type="entry name" value="DNAA"/>
</dbReference>
<dbReference type="Pfam" id="PF00308">
    <property type="entry name" value="Bac_DnaA"/>
    <property type="match status" value="1"/>
</dbReference>
<dbReference type="InterPro" id="IPR027417">
    <property type="entry name" value="P-loop_NTPase"/>
</dbReference>
<dbReference type="GO" id="GO:0003688">
    <property type="term" value="F:DNA replication origin binding"/>
    <property type="evidence" value="ECO:0007669"/>
    <property type="project" value="TreeGrafter"/>
</dbReference>